<dbReference type="Pfam" id="PF13424">
    <property type="entry name" value="TPR_12"/>
    <property type="match status" value="1"/>
</dbReference>
<protein>
    <recommendedName>
        <fullName evidence="6">Tetratricopeptide repeat protein</fullName>
    </recommendedName>
</protein>
<name>A0A8J3IYU9_9CHLR</name>
<keyword evidence="1" id="KW-0677">Repeat</keyword>
<evidence type="ECO:0008006" key="6">
    <source>
        <dbReference type="Google" id="ProtNLM"/>
    </source>
</evidence>
<sequence length="563" mass="64953">MNEFDSWLEEFEIRELLDLAHSSFDGGQYADVEQLVEEVLRHLGEPHLDNLPERIEARVLLGSAQLLQGKDIEDAFENFMWITSLVNNADYSSLFREDNISLSNVVEAFGKLIDCGSFLPDIALEDLFRTIDEGINWLEQIGRMEWLAAFRLRKGLLFLHQYKKEQALQELEATLALGYRYPEFIHLVECKITLAEALYISPLPDFERSLRLLEEALEEAEYPDELCRVYLLKAKVLREKNLRQRDFDEAFIAAQEAVEIARTLQANPYLSDAYVERSRISFEMEHYQDAVADLNEAERFYVSGSTIFASRGGLYMQMERYEEALADLNHAIELEEAEPWSLGQRGSLYVRMERYEEALADLNHAIELGGADPDPWIISWRGNCYLLLERYEEALADLNRAIELGGADPDPWTLGQRGELFLLRGSYQEALTDLNQAVALGTKGSDWRFYVRARVYRQLGQSELSNEDIQTAIQLLQTEKKNGTVYWWKNFNLALYTLFHGEDVSAQAQYEQLIATCPSAIPLQEARRDLKDVLELQPQHQLARQLRQQMNERIAVLQQTAHS</sequence>
<dbReference type="Gene3D" id="1.25.40.10">
    <property type="entry name" value="Tetratricopeptide repeat domain"/>
    <property type="match status" value="3"/>
</dbReference>
<dbReference type="PANTHER" id="PTHR44858">
    <property type="entry name" value="TETRATRICOPEPTIDE REPEAT PROTEIN 6"/>
    <property type="match status" value="1"/>
</dbReference>
<evidence type="ECO:0000256" key="1">
    <source>
        <dbReference type="ARBA" id="ARBA00022737"/>
    </source>
</evidence>
<evidence type="ECO:0000313" key="5">
    <source>
        <dbReference type="Proteomes" id="UP000597444"/>
    </source>
</evidence>
<proteinExistence type="predicted"/>
<evidence type="ECO:0000256" key="2">
    <source>
        <dbReference type="ARBA" id="ARBA00022803"/>
    </source>
</evidence>
<dbReference type="AlphaFoldDB" id="A0A8J3IYU9"/>
<dbReference type="SMART" id="SM00028">
    <property type="entry name" value="TPR"/>
    <property type="match status" value="9"/>
</dbReference>
<evidence type="ECO:0000313" key="4">
    <source>
        <dbReference type="EMBL" id="GHO99300.1"/>
    </source>
</evidence>
<dbReference type="EMBL" id="BNJK01000002">
    <property type="protein sequence ID" value="GHO99300.1"/>
    <property type="molecule type" value="Genomic_DNA"/>
</dbReference>
<feature type="repeat" description="TPR" evidence="3">
    <location>
        <begin position="305"/>
        <end position="338"/>
    </location>
</feature>
<accession>A0A8J3IYU9</accession>
<dbReference type="InterPro" id="IPR019734">
    <property type="entry name" value="TPR_rpt"/>
</dbReference>
<dbReference type="SUPFAM" id="SSF48452">
    <property type="entry name" value="TPR-like"/>
    <property type="match status" value="2"/>
</dbReference>
<gene>
    <name evidence="4" type="ORF">KSF_093480</name>
</gene>
<keyword evidence="5" id="KW-1185">Reference proteome</keyword>
<evidence type="ECO:0000256" key="3">
    <source>
        <dbReference type="PROSITE-ProRule" id="PRU00339"/>
    </source>
</evidence>
<organism evidence="4 5">
    <name type="scientific">Reticulibacter mediterranei</name>
    <dbReference type="NCBI Taxonomy" id="2778369"/>
    <lineage>
        <taxon>Bacteria</taxon>
        <taxon>Bacillati</taxon>
        <taxon>Chloroflexota</taxon>
        <taxon>Ktedonobacteria</taxon>
        <taxon>Ktedonobacterales</taxon>
        <taxon>Reticulibacteraceae</taxon>
        <taxon>Reticulibacter</taxon>
    </lineage>
</organism>
<dbReference type="Proteomes" id="UP000597444">
    <property type="component" value="Unassembled WGS sequence"/>
</dbReference>
<dbReference type="Pfam" id="PF13181">
    <property type="entry name" value="TPR_8"/>
    <property type="match status" value="2"/>
</dbReference>
<dbReference type="PROSITE" id="PS50005">
    <property type="entry name" value="TPR"/>
    <property type="match status" value="2"/>
</dbReference>
<dbReference type="InterPro" id="IPR011990">
    <property type="entry name" value="TPR-like_helical_dom_sf"/>
</dbReference>
<comment type="caution">
    <text evidence="4">The sequence shown here is derived from an EMBL/GenBank/DDBJ whole genome shotgun (WGS) entry which is preliminary data.</text>
</comment>
<dbReference type="RefSeq" id="WP_220209948.1">
    <property type="nucleotide sequence ID" value="NZ_BNJK01000002.1"/>
</dbReference>
<dbReference type="InterPro" id="IPR050498">
    <property type="entry name" value="Ycf3"/>
</dbReference>
<reference evidence="4" key="1">
    <citation type="submission" date="2020-10" db="EMBL/GenBank/DDBJ databases">
        <title>Taxonomic study of unclassified bacteria belonging to the class Ktedonobacteria.</title>
        <authorList>
            <person name="Yabe S."/>
            <person name="Wang C.M."/>
            <person name="Zheng Y."/>
            <person name="Sakai Y."/>
            <person name="Cavaletti L."/>
            <person name="Monciardini P."/>
            <person name="Donadio S."/>
        </authorList>
    </citation>
    <scope>NUCLEOTIDE SEQUENCE</scope>
    <source>
        <strain evidence="4">ID150040</strain>
    </source>
</reference>
<keyword evidence="2 3" id="KW-0802">TPR repeat</keyword>
<dbReference type="PANTHER" id="PTHR44858:SF1">
    <property type="entry name" value="UDP-N-ACETYLGLUCOSAMINE--PEPTIDE N-ACETYLGLUCOSAMINYLTRANSFERASE SPINDLY-RELATED"/>
    <property type="match status" value="1"/>
</dbReference>
<feature type="repeat" description="TPR" evidence="3">
    <location>
        <begin position="339"/>
        <end position="372"/>
    </location>
</feature>